<dbReference type="EMBL" id="NHMK01000028">
    <property type="protein sequence ID" value="OWL94105.1"/>
    <property type="molecule type" value="Genomic_DNA"/>
</dbReference>
<comment type="caution">
    <text evidence="2">The sequence shown here is derived from an EMBL/GenBank/DDBJ whole genome shotgun (WGS) entry which is preliminary data.</text>
</comment>
<feature type="transmembrane region" description="Helical" evidence="1">
    <location>
        <begin position="215"/>
        <end position="235"/>
    </location>
</feature>
<feature type="transmembrane region" description="Helical" evidence="1">
    <location>
        <begin position="280"/>
        <end position="300"/>
    </location>
</feature>
<gene>
    <name evidence="2" type="ORF">CBQ26_17015</name>
</gene>
<feature type="transmembrane region" description="Helical" evidence="1">
    <location>
        <begin position="461"/>
        <end position="481"/>
    </location>
</feature>
<evidence type="ECO:0000313" key="3">
    <source>
        <dbReference type="Proteomes" id="UP000197208"/>
    </source>
</evidence>
<feature type="transmembrane region" description="Helical" evidence="1">
    <location>
        <begin position="435"/>
        <end position="455"/>
    </location>
</feature>
<dbReference type="Proteomes" id="UP000197208">
    <property type="component" value="Unassembled WGS sequence"/>
</dbReference>
<evidence type="ECO:0000313" key="2">
    <source>
        <dbReference type="EMBL" id="OWL94105.1"/>
    </source>
</evidence>
<organism evidence="2 3">
    <name type="scientific">Deinococcus indicus</name>
    <dbReference type="NCBI Taxonomy" id="223556"/>
    <lineage>
        <taxon>Bacteria</taxon>
        <taxon>Thermotogati</taxon>
        <taxon>Deinococcota</taxon>
        <taxon>Deinococci</taxon>
        <taxon>Deinococcales</taxon>
        <taxon>Deinococcaceae</taxon>
        <taxon>Deinococcus</taxon>
    </lineage>
</organism>
<keyword evidence="1" id="KW-0472">Membrane</keyword>
<proteinExistence type="predicted"/>
<evidence type="ECO:0008006" key="4">
    <source>
        <dbReference type="Google" id="ProtNLM"/>
    </source>
</evidence>
<feature type="transmembrane region" description="Helical" evidence="1">
    <location>
        <begin position="247"/>
        <end position="268"/>
    </location>
</feature>
<sequence>MGAERHNPEVRSAAPAWLDLLHLEADGALSEGQRATLRALEAQEGEAVQRQRRRLTAGAAALTVSPPLPRSVAADVAREVGLAAHLGATPALPSSVAAAVAADIRLAAQLTPVTAPRSVAAQVARDVQLHAGLGVSLPPAASVAAPVAERVAWNARLQPGPLPRPGVAALVAARVTAEAAGAADGTDPQAVRPAVAPLPPLNAVGAPPRHNPAPLILVVSLLLSLTLLGVVTVWPNLAAGAVVMQTLLAQVSPVAGAGLALLLVTSALVSARPTPVTQRLGAGAFALSAALTLPALYGLAGNGVTFGDVQVGGRVNGNVITVGGNVHLNSGADVRGEVITLLGDVYRAPDAQVTGRVNALLGHAPGDREALATAPPRGLAAVTASAFRPVLGWLGSAAWPQVFVTLTGGALLLLFVSGLAPVLARRQRHAPVRTLALGILALAVLLGPAGGLALAGLLGPALIALALTAVLLALGLSVSAYDVGRAVALRARLPVPDAVGGMLGLCAVAASLSVPPLAFALALVGGAWGAGTLLLARGQAPEELPDAA</sequence>
<keyword evidence="1" id="KW-0812">Transmembrane</keyword>
<evidence type="ECO:0000256" key="1">
    <source>
        <dbReference type="SAM" id="Phobius"/>
    </source>
</evidence>
<protein>
    <recommendedName>
        <fullName evidence="4">Polymer-forming cytoskeletal protein</fullName>
    </recommendedName>
</protein>
<accession>A0A246BFV7</accession>
<dbReference type="AlphaFoldDB" id="A0A246BFV7"/>
<keyword evidence="3" id="KW-1185">Reference proteome</keyword>
<name>A0A246BFV7_9DEIO</name>
<keyword evidence="1" id="KW-1133">Transmembrane helix</keyword>
<reference evidence="2 3" key="1">
    <citation type="submission" date="2017-05" db="EMBL/GenBank/DDBJ databases">
        <title>De novo genome assembly of Deniococcus indicus strain DR1.</title>
        <authorList>
            <person name="Chauhan D."/>
            <person name="Yennamalli R.M."/>
            <person name="Priyadarshini R."/>
        </authorList>
    </citation>
    <scope>NUCLEOTIDE SEQUENCE [LARGE SCALE GENOMIC DNA]</scope>
    <source>
        <strain evidence="2 3">DR1</strain>
    </source>
</reference>
<feature type="transmembrane region" description="Helical" evidence="1">
    <location>
        <begin position="398"/>
        <end position="423"/>
    </location>
</feature>
<dbReference type="RefSeq" id="WP_172418142.1">
    <property type="nucleotide sequence ID" value="NZ_BNAM01000039.1"/>
</dbReference>